<name>A0A2U2DIK1_9HYPH</name>
<reference evidence="5 6" key="1">
    <citation type="submission" date="2018-05" db="EMBL/GenBank/DDBJ databases">
        <title>The draft genome of strain NS-104.</title>
        <authorList>
            <person name="Hang P."/>
            <person name="Jiang J."/>
        </authorList>
    </citation>
    <scope>NUCLEOTIDE SEQUENCE [LARGE SCALE GENOMIC DNA]</scope>
    <source>
        <strain evidence="5 6">NS-104</strain>
    </source>
</reference>
<keyword evidence="1" id="KW-0805">Transcription regulation</keyword>
<dbReference type="AlphaFoldDB" id="A0A2U2DIK1"/>
<dbReference type="OrthoDB" id="31600at2"/>
<dbReference type="InterPro" id="IPR036390">
    <property type="entry name" value="WH_DNA-bd_sf"/>
</dbReference>
<gene>
    <name evidence="5" type="ORF">DEM27_27230</name>
</gene>
<sequence>MKSSQRKDVIMDLLMQTGTVTVDALAARFDVSRMTVHRDLDELETSGFLRKIRGGATAQSSSQFESDFRFREKLAAEEKQRIAVAAAAMVEPGQTIIVDDSSSAGAMAPHLVDLAPLTVISNNLAVIELLAASAGIKLIALGGQYSRKFNGFFGLVTEEALRALRADIAFLSSSAIHGAAVFHQEQEVVHTKRLMLAAAERAYLLVDHGKFGRRALHFFTKLDAFDAVLTGDEIDPGQQAAIQEAGIRLNVVGR</sequence>
<dbReference type="InterPro" id="IPR050313">
    <property type="entry name" value="Carb_Metab_HTH_regulators"/>
</dbReference>
<comment type="caution">
    <text evidence="5">The sequence shown here is derived from an EMBL/GenBank/DDBJ whole genome shotgun (WGS) entry which is preliminary data.</text>
</comment>
<dbReference type="Proteomes" id="UP000245252">
    <property type="component" value="Unassembled WGS sequence"/>
</dbReference>
<dbReference type="Pfam" id="PF08220">
    <property type="entry name" value="HTH_DeoR"/>
    <property type="match status" value="1"/>
</dbReference>
<dbReference type="Gene3D" id="1.10.10.10">
    <property type="entry name" value="Winged helix-like DNA-binding domain superfamily/Winged helix DNA-binding domain"/>
    <property type="match status" value="1"/>
</dbReference>
<dbReference type="Gene3D" id="3.40.50.1360">
    <property type="match status" value="1"/>
</dbReference>
<dbReference type="InterPro" id="IPR036388">
    <property type="entry name" value="WH-like_DNA-bd_sf"/>
</dbReference>
<feature type="domain" description="HTH deoR-type" evidence="4">
    <location>
        <begin position="3"/>
        <end position="58"/>
    </location>
</feature>
<evidence type="ECO:0000256" key="1">
    <source>
        <dbReference type="ARBA" id="ARBA00023015"/>
    </source>
</evidence>
<dbReference type="PANTHER" id="PTHR30363:SF44">
    <property type="entry name" value="AGA OPERON TRANSCRIPTIONAL REPRESSOR-RELATED"/>
    <property type="match status" value="1"/>
</dbReference>
<dbReference type="SMART" id="SM01134">
    <property type="entry name" value="DeoRC"/>
    <property type="match status" value="1"/>
</dbReference>
<evidence type="ECO:0000313" key="5">
    <source>
        <dbReference type="EMBL" id="PWE53071.1"/>
    </source>
</evidence>
<dbReference type="EMBL" id="QFBC01000018">
    <property type="protein sequence ID" value="PWE53071.1"/>
    <property type="molecule type" value="Genomic_DNA"/>
</dbReference>
<dbReference type="InterPro" id="IPR001034">
    <property type="entry name" value="DeoR_HTH"/>
</dbReference>
<evidence type="ECO:0000313" key="6">
    <source>
        <dbReference type="Proteomes" id="UP000245252"/>
    </source>
</evidence>
<dbReference type="Pfam" id="PF00455">
    <property type="entry name" value="DeoRC"/>
    <property type="match status" value="1"/>
</dbReference>
<evidence type="ECO:0000256" key="3">
    <source>
        <dbReference type="ARBA" id="ARBA00023163"/>
    </source>
</evidence>
<keyword evidence="2" id="KW-0238">DNA-binding</keyword>
<evidence type="ECO:0000259" key="4">
    <source>
        <dbReference type="PROSITE" id="PS51000"/>
    </source>
</evidence>
<dbReference type="InterPro" id="IPR018356">
    <property type="entry name" value="Tscrpt_reg_HTH_DeoR_CS"/>
</dbReference>
<dbReference type="RefSeq" id="WP_109461405.1">
    <property type="nucleotide sequence ID" value="NZ_QFBC01000018.1"/>
</dbReference>
<keyword evidence="3" id="KW-0804">Transcription</keyword>
<dbReference type="GO" id="GO:0003700">
    <property type="term" value="F:DNA-binding transcription factor activity"/>
    <property type="evidence" value="ECO:0007669"/>
    <property type="project" value="InterPro"/>
</dbReference>
<dbReference type="InterPro" id="IPR014036">
    <property type="entry name" value="DeoR-like_C"/>
</dbReference>
<dbReference type="PRINTS" id="PR00037">
    <property type="entry name" value="HTHLACR"/>
</dbReference>
<dbReference type="SUPFAM" id="SSF100950">
    <property type="entry name" value="NagB/RpiA/CoA transferase-like"/>
    <property type="match status" value="1"/>
</dbReference>
<organism evidence="5 6">
    <name type="scientific">Metarhizobium album</name>
    <dbReference type="NCBI Taxonomy" id="2182425"/>
    <lineage>
        <taxon>Bacteria</taxon>
        <taxon>Pseudomonadati</taxon>
        <taxon>Pseudomonadota</taxon>
        <taxon>Alphaproteobacteria</taxon>
        <taxon>Hyphomicrobiales</taxon>
        <taxon>Rhizobiaceae</taxon>
        <taxon>Metarhizobium</taxon>
    </lineage>
</organism>
<dbReference type="PROSITE" id="PS00894">
    <property type="entry name" value="HTH_DEOR_1"/>
    <property type="match status" value="1"/>
</dbReference>
<protein>
    <submittedName>
        <fullName evidence="5">DeoR family transcriptional regulator</fullName>
    </submittedName>
</protein>
<keyword evidence="6" id="KW-1185">Reference proteome</keyword>
<dbReference type="PANTHER" id="PTHR30363">
    <property type="entry name" value="HTH-TYPE TRANSCRIPTIONAL REGULATOR SRLR-RELATED"/>
    <property type="match status" value="1"/>
</dbReference>
<evidence type="ECO:0000256" key="2">
    <source>
        <dbReference type="ARBA" id="ARBA00023125"/>
    </source>
</evidence>
<dbReference type="SUPFAM" id="SSF46785">
    <property type="entry name" value="Winged helix' DNA-binding domain"/>
    <property type="match status" value="1"/>
</dbReference>
<dbReference type="GO" id="GO:0003677">
    <property type="term" value="F:DNA binding"/>
    <property type="evidence" value="ECO:0007669"/>
    <property type="project" value="UniProtKB-KW"/>
</dbReference>
<dbReference type="InterPro" id="IPR037171">
    <property type="entry name" value="NagB/RpiA_transferase-like"/>
</dbReference>
<dbReference type="PROSITE" id="PS51000">
    <property type="entry name" value="HTH_DEOR_2"/>
    <property type="match status" value="1"/>
</dbReference>
<dbReference type="SMART" id="SM00420">
    <property type="entry name" value="HTH_DEOR"/>
    <property type="match status" value="1"/>
</dbReference>
<accession>A0A2U2DIK1</accession>
<proteinExistence type="predicted"/>